<dbReference type="Proteomes" id="UP000292583">
    <property type="component" value="Unassembled WGS sequence"/>
</dbReference>
<dbReference type="SUPFAM" id="SSF47240">
    <property type="entry name" value="Ferritin-like"/>
    <property type="match status" value="1"/>
</dbReference>
<evidence type="ECO:0000256" key="1">
    <source>
        <dbReference type="ARBA" id="ARBA00004496"/>
    </source>
</evidence>
<dbReference type="PANTHER" id="PTHR42932">
    <property type="entry name" value="GENERAL STRESS PROTEIN 20U"/>
    <property type="match status" value="1"/>
</dbReference>
<comment type="similarity">
    <text evidence="2 3">Belongs to the Dps family.</text>
</comment>
<dbReference type="InterPro" id="IPR002177">
    <property type="entry name" value="DPS_DNA-bd"/>
</dbReference>
<evidence type="ECO:0000256" key="3">
    <source>
        <dbReference type="RuleBase" id="RU003875"/>
    </source>
</evidence>
<organism evidence="5 6">
    <name type="scientific">Campylobacter novaezeelandiae</name>
    <dbReference type="NCBI Taxonomy" id="2267891"/>
    <lineage>
        <taxon>Bacteria</taxon>
        <taxon>Pseudomonadati</taxon>
        <taxon>Campylobacterota</taxon>
        <taxon>Epsilonproteobacteria</taxon>
        <taxon>Campylobacterales</taxon>
        <taxon>Campylobacteraceae</taxon>
        <taxon>Campylobacter</taxon>
    </lineage>
</organism>
<dbReference type="RefSeq" id="WP_131162998.1">
    <property type="nucleotide sequence ID" value="NZ_CP076657.1"/>
</dbReference>
<dbReference type="CDD" id="cd01043">
    <property type="entry name" value="DPS"/>
    <property type="match status" value="1"/>
</dbReference>
<dbReference type="InterPro" id="IPR009078">
    <property type="entry name" value="Ferritin-like_SF"/>
</dbReference>
<dbReference type="PIRSF" id="PIRSF005900">
    <property type="entry name" value="Dps"/>
    <property type="match status" value="1"/>
</dbReference>
<protein>
    <submittedName>
        <fullName evidence="5">DNA starvation/stationary phase protection protein</fullName>
    </submittedName>
</protein>
<dbReference type="Pfam" id="PF00210">
    <property type="entry name" value="Ferritin"/>
    <property type="match status" value="1"/>
</dbReference>
<name>A0A4Q9JV31_9BACT</name>
<dbReference type="InterPro" id="IPR008331">
    <property type="entry name" value="Ferritin_DPS_dom"/>
</dbReference>
<feature type="domain" description="Ferritin/DPS" evidence="4">
    <location>
        <begin position="5"/>
        <end position="144"/>
    </location>
</feature>
<evidence type="ECO:0000313" key="6">
    <source>
        <dbReference type="Proteomes" id="UP000292583"/>
    </source>
</evidence>
<dbReference type="GO" id="GO:0008199">
    <property type="term" value="F:ferric iron binding"/>
    <property type="evidence" value="ECO:0007669"/>
    <property type="project" value="InterPro"/>
</dbReference>
<gene>
    <name evidence="5" type="ORF">DU473_03920</name>
</gene>
<dbReference type="AlphaFoldDB" id="A0A4Q9JV31"/>
<dbReference type="Gene3D" id="1.20.1260.10">
    <property type="match status" value="1"/>
</dbReference>
<proteinExistence type="inferred from homology"/>
<keyword evidence="6" id="KW-1185">Reference proteome</keyword>
<dbReference type="GO" id="GO:0005737">
    <property type="term" value="C:cytoplasm"/>
    <property type="evidence" value="ECO:0007669"/>
    <property type="project" value="UniProtKB-SubCell"/>
</dbReference>
<comment type="caution">
    <text evidence="5">The sequence shown here is derived from an EMBL/GenBank/DDBJ whole genome shotgun (WGS) entry which is preliminary data.</text>
</comment>
<evidence type="ECO:0000256" key="2">
    <source>
        <dbReference type="ARBA" id="ARBA00009497"/>
    </source>
</evidence>
<evidence type="ECO:0000259" key="4">
    <source>
        <dbReference type="Pfam" id="PF00210"/>
    </source>
</evidence>
<dbReference type="EMBL" id="QPGR01000006">
    <property type="protein sequence ID" value="TBR81243.1"/>
    <property type="molecule type" value="Genomic_DNA"/>
</dbReference>
<dbReference type="OrthoDB" id="9797687at2"/>
<comment type="subcellular location">
    <subcellularLocation>
        <location evidence="1">Cytoplasm</location>
    </subcellularLocation>
</comment>
<dbReference type="InterPro" id="IPR012347">
    <property type="entry name" value="Ferritin-like"/>
</dbReference>
<dbReference type="PANTHER" id="PTHR42932:SF1">
    <property type="entry name" value="GENERAL STRESS PROTEIN 20U"/>
    <property type="match status" value="1"/>
</dbReference>
<sequence length="155" mass="18049">MSVVNQLLQIQADAHHLWIKFHNYHWNVKGLQFFAIHEYTEKAYEEMAELFDDCAERVLQLGEKAIVCRKTLVEKAKSPKVDKDCFTPIEVVDLIKQDYEYLLGEFKKLNEESEKVNDTTTAAFAQEKIAKYEKDLWMLRSTLQSSCQTSSQSCC</sequence>
<accession>A0A4Q9JV31</accession>
<dbReference type="PRINTS" id="PR01346">
    <property type="entry name" value="HELNAPAPROT"/>
</dbReference>
<reference evidence="5 6" key="1">
    <citation type="submission" date="2018-07" db="EMBL/GenBank/DDBJ databases">
        <title>Campylobacter zealandensis sp. nov., isolated from birds and water in New Zealand.</title>
        <authorList>
            <person name="Wilkinson D.A."/>
            <person name="Biggs P.J."/>
            <person name="French N.P."/>
            <person name="Midwinter A.C."/>
        </authorList>
    </citation>
    <scope>NUCLEOTIDE SEQUENCE [LARGE SCALE GENOMIC DNA]</scope>
    <source>
        <strain evidence="5 6">B423b</strain>
    </source>
</reference>
<evidence type="ECO:0000313" key="5">
    <source>
        <dbReference type="EMBL" id="TBR81243.1"/>
    </source>
</evidence>